<evidence type="ECO:0000256" key="1">
    <source>
        <dbReference type="ARBA" id="ARBA00001947"/>
    </source>
</evidence>
<comment type="cofactor">
    <cofactor evidence="1">
        <name>Zn(2+)</name>
        <dbReference type="ChEBI" id="CHEBI:29105"/>
    </cofactor>
</comment>
<dbReference type="GO" id="GO:0005524">
    <property type="term" value="F:ATP binding"/>
    <property type="evidence" value="ECO:0007669"/>
    <property type="project" value="InterPro"/>
</dbReference>
<keyword evidence="4" id="KW-0862">Zinc</keyword>
<keyword evidence="3" id="KW-0479">Metal-binding</keyword>
<dbReference type="Pfam" id="PF07973">
    <property type="entry name" value="tRNA_SAD"/>
    <property type="match status" value="1"/>
</dbReference>
<dbReference type="GO" id="GO:0002196">
    <property type="term" value="F:Ser-tRNA(Ala) deacylase activity"/>
    <property type="evidence" value="ECO:0007669"/>
    <property type="project" value="TreeGrafter"/>
</dbReference>
<comment type="similarity">
    <text evidence="2">Belongs to the class-II aminoacyl-tRNA synthetase family. Alax-L subfamily.</text>
</comment>
<evidence type="ECO:0000256" key="2">
    <source>
        <dbReference type="ARBA" id="ARBA00008429"/>
    </source>
</evidence>
<accession>A0A9P6DUR1</accession>
<dbReference type="OrthoDB" id="288942at2759"/>
<dbReference type="Proteomes" id="UP000886523">
    <property type="component" value="Unassembled WGS sequence"/>
</dbReference>
<dbReference type="AlphaFoldDB" id="A0A9P6DUR1"/>
<organism evidence="6 7">
    <name type="scientific">Hydnum rufescens UP504</name>
    <dbReference type="NCBI Taxonomy" id="1448309"/>
    <lineage>
        <taxon>Eukaryota</taxon>
        <taxon>Fungi</taxon>
        <taxon>Dikarya</taxon>
        <taxon>Basidiomycota</taxon>
        <taxon>Agaricomycotina</taxon>
        <taxon>Agaricomycetes</taxon>
        <taxon>Cantharellales</taxon>
        <taxon>Hydnaceae</taxon>
        <taxon>Hydnum</taxon>
    </lineage>
</organism>
<dbReference type="InterPro" id="IPR018163">
    <property type="entry name" value="Thr/Ala-tRNA-synth_IIc_edit"/>
</dbReference>
<sequence length="433" mass="47222">MRVGELACQRDSYLKVLDTVVVSCVPATASNPSPAGTEPLWEIEFEDTVLFPEGGGQPTDHGTLTSLRIDPTLQIPITRIHRHGLRAVHFSPVPLDAGTPVTQHVDFDRRMDHMQQHTGQHLLSAIMDTYEGLETLGWSMGASISVTDDDVAPNMNFVEVGRKPTDEEIDEIQRRCNEVISRNVRITVDTPEDAKVDSLPSDYDAEKGVVRVIKIEGIDENACCGTHLSQTSHISLLLLHHTQPIRGTNTRLYFTAGARAIRLSTLATRTLRSVSGLLSANPAHPNEVIQRVDKLNAQVRDMGRARRKLETEIAGYEAARVIRELDAGRRAAFVYRVCETGADFIMAVTGALKDGGFDEREGVVVLLVAVAETGGGGPVVIIGDEKEVERVVERVKVILPDVKGGGKGKRWQGKIARLATAQLKALGTLIESA</sequence>
<proteinExistence type="inferred from homology"/>
<dbReference type="InterPro" id="IPR012947">
    <property type="entry name" value="tRNA_SAD"/>
</dbReference>
<dbReference type="InterPro" id="IPR009000">
    <property type="entry name" value="Transl_B-barrel_sf"/>
</dbReference>
<dbReference type="PANTHER" id="PTHR43462">
    <property type="entry name" value="ALANYL-TRNA EDITING PROTEIN"/>
    <property type="match status" value="1"/>
</dbReference>
<dbReference type="GO" id="GO:0043039">
    <property type="term" value="P:tRNA aminoacylation"/>
    <property type="evidence" value="ECO:0007669"/>
    <property type="project" value="InterPro"/>
</dbReference>
<name>A0A9P6DUR1_9AGAM</name>
<dbReference type="PANTHER" id="PTHR43462:SF1">
    <property type="entry name" value="ALANYL-TRNA EDITING PROTEIN AARSD1"/>
    <property type="match status" value="1"/>
</dbReference>
<protein>
    <recommendedName>
        <fullName evidence="5">Threonyl/alanyl tRNA synthetase SAD domain-containing protein</fullName>
    </recommendedName>
</protein>
<dbReference type="SMART" id="SM00863">
    <property type="entry name" value="tRNA_SAD"/>
    <property type="match status" value="1"/>
</dbReference>
<keyword evidence="7" id="KW-1185">Reference proteome</keyword>
<dbReference type="Gene3D" id="2.40.30.130">
    <property type="match status" value="1"/>
</dbReference>
<comment type="caution">
    <text evidence="6">The sequence shown here is derived from an EMBL/GenBank/DDBJ whole genome shotgun (WGS) entry which is preliminary data.</text>
</comment>
<feature type="domain" description="Threonyl/alanyl tRNA synthetase SAD" evidence="5">
    <location>
        <begin position="210"/>
        <end position="253"/>
    </location>
</feature>
<evidence type="ECO:0000259" key="5">
    <source>
        <dbReference type="SMART" id="SM00863"/>
    </source>
</evidence>
<dbReference type="SUPFAM" id="SSF55186">
    <property type="entry name" value="ThrRS/AlaRS common domain"/>
    <property type="match status" value="1"/>
</dbReference>
<reference evidence="6" key="1">
    <citation type="journal article" date="2020" name="Nat. Commun.">
        <title>Large-scale genome sequencing of mycorrhizal fungi provides insights into the early evolution of symbiotic traits.</title>
        <authorList>
            <person name="Miyauchi S."/>
            <person name="Kiss E."/>
            <person name="Kuo A."/>
            <person name="Drula E."/>
            <person name="Kohler A."/>
            <person name="Sanchez-Garcia M."/>
            <person name="Morin E."/>
            <person name="Andreopoulos B."/>
            <person name="Barry K.W."/>
            <person name="Bonito G."/>
            <person name="Buee M."/>
            <person name="Carver A."/>
            <person name="Chen C."/>
            <person name="Cichocki N."/>
            <person name="Clum A."/>
            <person name="Culley D."/>
            <person name="Crous P.W."/>
            <person name="Fauchery L."/>
            <person name="Girlanda M."/>
            <person name="Hayes R.D."/>
            <person name="Keri Z."/>
            <person name="LaButti K."/>
            <person name="Lipzen A."/>
            <person name="Lombard V."/>
            <person name="Magnuson J."/>
            <person name="Maillard F."/>
            <person name="Murat C."/>
            <person name="Nolan M."/>
            <person name="Ohm R.A."/>
            <person name="Pangilinan J."/>
            <person name="Pereira M.F."/>
            <person name="Perotto S."/>
            <person name="Peter M."/>
            <person name="Pfister S."/>
            <person name="Riley R."/>
            <person name="Sitrit Y."/>
            <person name="Stielow J.B."/>
            <person name="Szollosi G."/>
            <person name="Zifcakova L."/>
            <person name="Stursova M."/>
            <person name="Spatafora J.W."/>
            <person name="Tedersoo L."/>
            <person name="Vaario L.M."/>
            <person name="Yamada A."/>
            <person name="Yan M."/>
            <person name="Wang P."/>
            <person name="Xu J."/>
            <person name="Bruns T."/>
            <person name="Baldrian P."/>
            <person name="Vilgalys R."/>
            <person name="Dunand C."/>
            <person name="Henrissat B."/>
            <person name="Grigoriev I.V."/>
            <person name="Hibbett D."/>
            <person name="Nagy L.G."/>
            <person name="Martin F.M."/>
        </authorList>
    </citation>
    <scope>NUCLEOTIDE SEQUENCE</scope>
    <source>
        <strain evidence="6">UP504</strain>
    </source>
</reference>
<evidence type="ECO:0000313" key="6">
    <source>
        <dbReference type="EMBL" id="KAF9511913.1"/>
    </source>
</evidence>
<evidence type="ECO:0000313" key="7">
    <source>
        <dbReference type="Proteomes" id="UP000886523"/>
    </source>
</evidence>
<dbReference type="GO" id="GO:0046872">
    <property type="term" value="F:metal ion binding"/>
    <property type="evidence" value="ECO:0007669"/>
    <property type="project" value="UniProtKB-KW"/>
</dbReference>
<evidence type="ECO:0000256" key="4">
    <source>
        <dbReference type="ARBA" id="ARBA00022833"/>
    </source>
</evidence>
<dbReference type="Gene3D" id="3.30.980.10">
    <property type="entry name" value="Threonyl-trna Synthetase, Chain A, domain 2"/>
    <property type="match status" value="1"/>
</dbReference>
<gene>
    <name evidence="6" type="ORF">BS47DRAFT_1377065</name>
</gene>
<dbReference type="GO" id="GO:0004812">
    <property type="term" value="F:aminoacyl-tRNA ligase activity"/>
    <property type="evidence" value="ECO:0007669"/>
    <property type="project" value="InterPro"/>
</dbReference>
<evidence type="ECO:0000256" key="3">
    <source>
        <dbReference type="ARBA" id="ARBA00022723"/>
    </source>
</evidence>
<dbReference type="EMBL" id="MU128993">
    <property type="protein sequence ID" value="KAF9511913.1"/>
    <property type="molecule type" value="Genomic_DNA"/>
</dbReference>
<dbReference type="SUPFAM" id="SSF50447">
    <property type="entry name" value="Translation proteins"/>
    <property type="match status" value="1"/>
</dbReference>
<dbReference type="InterPro" id="IPR051335">
    <property type="entry name" value="Alanyl-tRNA_Editing_Enzymes"/>
</dbReference>